<evidence type="ECO:0000259" key="10">
    <source>
        <dbReference type="Pfam" id="PF13813"/>
    </source>
</evidence>
<evidence type="ECO:0000256" key="5">
    <source>
        <dbReference type="ARBA" id="ARBA00022692"/>
    </source>
</evidence>
<keyword evidence="5 8" id="KW-0812">Transmembrane</keyword>
<feature type="transmembrane region" description="Helical" evidence="8">
    <location>
        <begin position="308"/>
        <end position="328"/>
    </location>
</feature>
<dbReference type="Proteomes" id="UP000015241">
    <property type="component" value="Unassembled WGS sequence"/>
</dbReference>
<sequence>MLLIQAFTAIYLLWLSDPLRDFRCERDPIPPNDMSFHRRWYWAMCIMSNPRAVGWTCQVANVPPAPCEPRWSFVHRRLERALYWYILLDVDQFYQQRNPMFSRPGTTWPTVSSQGYILQPVNIFARAFGVAGGIALSYSLLSAAMVATGFSLPRDWPDIYGKWSDSYTLRRFWGRAYHQMLRRLTSSAGKAVCQMLGLRPGLPASSYTQLYVGFAISGLIHCGGDLMVNSNLFGSSFPFFLSQAVAITVEDAVIGAARMMQLRIPQRLAHIVGYAWVLFWMNLSFPWYMDWGFRAGIVDANRVPFSLLNLALKNPDVAVAAFFYGVFYSTRSFK</sequence>
<evidence type="ECO:0000256" key="7">
    <source>
        <dbReference type="ARBA" id="ARBA00023136"/>
    </source>
</evidence>
<dbReference type="STRING" id="743788.S8E6B3"/>
<dbReference type="GO" id="GO:0008374">
    <property type="term" value="F:O-acyltransferase activity"/>
    <property type="evidence" value="ECO:0007669"/>
    <property type="project" value="InterPro"/>
</dbReference>
<dbReference type="Pfam" id="PF13813">
    <property type="entry name" value="MBOAT_2"/>
    <property type="match status" value="1"/>
</dbReference>
<keyword evidence="12" id="KW-1185">Reference proteome</keyword>
<dbReference type="GO" id="GO:0006629">
    <property type="term" value="P:lipid metabolic process"/>
    <property type="evidence" value="ECO:0007669"/>
    <property type="project" value="InterPro"/>
</dbReference>
<dbReference type="InParanoid" id="S8E6B3"/>
<feature type="transmembrane region" description="Helical" evidence="8">
    <location>
        <begin position="268"/>
        <end position="288"/>
    </location>
</feature>
<dbReference type="PANTHER" id="PTHR31595">
    <property type="entry name" value="LONG-CHAIN-ALCOHOL O-FATTY-ACYLTRANSFERASE 3-RELATED"/>
    <property type="match status" value="1"/>
</dbReference>
<comment type="similarity">
    <text evidence="3">Belongs to the wax synthase family.</text>
</comment>
<feature type="transmembrane region" description="Helical" evidence="8">
    <location>
        <begin position="127"/>
        <end position="152"/>
    </location>
</feature>
<dbReference type="eggNOG" id="ENOG502SI5I">
    <property type="taxonomic scope" value="Eukaryota"/>
</dbReference>
<dbReference type="GO" id="GO:0016020">
    <property type="term" value="C:membrane"/>
    <property type="evidence" value="ECO:0007669"/>
    <property type="project" value="UniProtKB-SubCell"/>
</dbReference>
<evidence type="ECO:0000256" key="9">
    <source>
        <dbReference type="SAM" id="SignalP"/>
    </source>
</evidence>
<gene>
    <name evidence="11" type="ORF">FOMPIDRAFT_1146411</name>
</gene>
<proteinExistence type="inferred from homology"/>
<protein>
    <recommendedName>
        <fullName evidence="10">Wax synthase domain-containing protein</fullName>
    </recommendedName>
</protein>
<evidence type="ECO:0000313" key="11">
    <source>
        <dbReference type="EMBL" id="EPT00607.1"/>
    </source>
</evidence>
<comment type="pathway">
    <text evidence="2">Secondary metabolite biosynthesis.</text>
</comment>
<dbReference type="InterPro" id="IPR044851">
    <property type="entry name" value="Wax_synthase"/>
</dbReference>
<evidence type="ECO:0000256" key="4">
    <source>
        <dbReference type="ARBA" id="ARBA00022679"/>
    </source>
</evidence>
<reference evidence="11 12" key="1">
    <citation type="journal article" date="2012" name="Science">
        <title>The Paleozoic origin of enzymatic lignin decomposition reconstructed from 31 fungal genomes.</title>
        <authorList>
            <person name="Floudas D."/>
            <person name="Binder M."/>
            <person name="Riley R."/>
            <person name="Barry K."/>
            <person name="Blanchette R.A."/>
            <person name="Henrissat B."/>
            <person name="Martinez A.T."/>
            <person name="Otillar R."/>
            <person name="Spatafora J.W."/>
            <person name="Yadav J.S."/>
            <person name="Aerts A."/>
            <person name="Benoit I."/>
            <person name="Boyd A."/>
            <person name="Carlson A."/>
            <person name="Copeland A."/>
            <person name="Coutinho P.M."/>
            <person name="de Vries R.P."/>
            <person name="Ferreira P."/>
            <person name="Findley K."/>
            <person name="Foster B."/>
            <person name="Gaskell J."/>
            <person name="Glotzer D."/>
            <person name="Gorecki P."/>
            <person name="Heitman J."/>
            <person name="Hesse C."/>
            <person name="Hori C."/>
            <person name="Igarashi K."/>
            <person name="Jurgens J.A."/>
            <person name="Kallen N."/>
            <person name="Kersten P."/>
            <person name="Kohler A."/>
            <person name="Kuees U."/>
            <person name="Kumar T.K.A."/>
            <person name="Kuo A."/>
            <person name="LaButti K."/>
            <person name="Larrondo L.F."/>
            <person name="Lindquist E."/>
            <person name="Ling A."/>
            <person name="Lombard V."/>
            <person name="Lucas S."/>
            <person name="Lundell T."/>
            <person name="Martin R."/>
            <person name="McLaughlin D.J."/>
            <person name="Morgenstern I."/>
            <person name="Morin E."/>
            <person name="Murat C."/>
            <person name="Nagy L.G."/>
            <person name="Nolan M."/>
            <person name="Ohm R.A."/>
            <person name="Patyshakuliyeva A."/>
            <person name="Rokas A."/>
            <person name="Ruiz-Duenas F.J."/>
            <person name="Sabat G."/>
            <person name="Salamov A."/>
            <person name="Samejima M."/>
            <person name="Schmutz J."/>
            <person name="Slot J.C."/>
            <person name="St John F."/>
            <person name="Stenlid J."/>
            <person name="Sun H."/>
            <person name="Sun S."/>
            <person name="Syed K."/>
            <person name="Tsang A."/>
            <person name="Wiebenga A."/>
            <person name="Young D."/>
            <person name="Pisabarro A."/>
            <person name="Eastwood D.C."/>
            <person name="Martin F."/>
            <person name="Cullen D."/>
            <person name="Grigoriev I.V."/>
            <person name="Hibbett D.S."/>
        </authorList>
    </citation>
    <scope>NUCLEOTIDE SEQUENCE</scope>
    <source>
        <strain evidence="12">FP-58527</strain>
    </source>
</reference>
<dbReference type="EMBL" id="KE504148">
    <property type="protein sequence ID" value="EPT00607.1"/>
    <property type="molecule type" value="Genomic_DNA"/>
</dbReference>
<feature type="domain" description="Wax synthase" evidence="10">
    <location>
        <begin position="156"/>
        <end position="241"/>
    </location>
</feature>
<evidence type="ECO:0000313" key="12">
    <source>
        <dbReference type="Proteomes" id="UP000015241"/>
    </source>
</evidence>
<evidence type="ECO:0000256" key="1">
    <source>
        <dbReference type="ARBA" id="ARBA00004141"/>
    </source>
</evidence>
<keyword evidence="6 8" id="KW-1133">Transmembrane helix</keyword>
<accession>S8E6B3</accession>
<evidence type="ECO:0000256" key="6">
    <source>
        <dbReference type="ARBA" id="ARBA00022989"/>
    </source>
</evidence>
<keyword evidence="4" id="KW-0808">Transferase</keyword>
<dbReference type="InterPro" id="IPR032805">
    <property type="entry name" value="Wax_synthase_dom"/>
</dbReference>
<evidence type="ECO:0000256" key="2">
    <source>
        <dbReference type="ARBA" id="ARBA00005179"/>
    </source>
</evidence>
<evidence type="ECO:0000256" key="3">
    <source>
        <dbReference type="ARBA" id="ARBA00007282"/>
    </source>
</evidence>
<name>S8E6B3_FOMSC</name>
<evidence type="ECO:0000256" key="8">
    <source>
        <dbReference type="SAM" id="Phobius"/>
    </source>
</evidence>
<comment type="subcellular location">
    <subcellularLocation>
        <location evidence="1">Membrane</location>
        <topology evidence="1">Multi-pass membrane protein</topology>
    </subcellularLocation>
</comment>
<dbReference type="HOGENOM" id="CLU_032731_1_1_1"/>
<dbReference type="PANTHER" id="PTHR31595:SF57">
    <property type="entry name" value="OS04G0481900 PROTEIN"/>
    <property type="match status" value="1"/>
</dbReference>
<feature type="chain" id="PRO_5004562819" description="Wax synthase domain-containing protein" evidence="9">
    <location>
        <begin position="19"/>
        <end position="334"/>
    </location>
</feature>
<feature type="signal peptide" evidence="9">
    <location>
        <begin position="1"/>
        <end position="18"/>
    </location>
</feature>
<keyword evidence="7 8" id="KW-0472">Membrane</keyword>
<dbReference type="AlphaFoldDB" id="S8E6B3"/>
<dbReference type="OrthoDB" id="1077582at2759"/>
<organism evidence="11 12">
    <name type="scientific">Fomitopsis schrenkii</name>
    <name type="common">Brown rot fungus</name>
    <dbReference type="NCBI Taxonomy" id="2126942"/>
    <lineage>
        <taxon>Eukaryota</taxon>
        <taxon>Fungi</taxon>
        <taxon>Dikarya</taxon>
        <taxon>Basidiomycota</taxon>
        <taxon>Agaricomycotina</taxon>
        <taxon>Agaricomycetes</taxon>
        <taxon>Polyporales</taxon>
        <taxon>Fomitopsis</taxon>
    </lineage>
</organism>
<keyword evidence="9" id="KW-0732">Signal</keyword>